<comment type="caution">
    <text evidence="3">The sequence shown here is derived from an EMBL/GenBank/DDBJ whole genome shotgun (WGS) entry which is preliminary data.</text>
</comment>
<evidence type="ECO:0000256" key="1">
    <source>
        <dbReference type="ARBA" id="ARBA00006226"/>
    </source>
</evidence>
<sequence length="84" mass="9422">MAYAVIVHAQASKAIGKLPTRIRTRVFQALCVLVDSPFIGKKLAGKLENEYSYRLGSYRIIYQILQKKLIVIVLDVGPRGGIYK</sequence>
<dbReference type="PANTHER" id="PTHR35601:SF1">
    <property type="entry name" value="TOXIN RELE"/>
    <property type="match status" value="1"/>
</dbReference>
<protein>
    <submittedName>
        <fullName evidence="3">Plasmid stabilization protein</fullName>
    </submittedName>
</protein>
<keyword evidence="2" id="KW-1277">Toxin-antitoxin system</keyword>
<dbReference type="EMBL" id="PFBD01000028">
    <property type="protein sequence ID" value="PIR86671.1"/>
    <property type="molecule type" value="Genomic_DNA"/>
</dbReference>
<gene>
    <name evidence="3" type="ORF">COU11_04130</name>
</gene>
<accession>A0A2H0UJV5</accession>
<dbReference type="PANTHER" id="PTHR35601">
    <property type="entry name" value="TOXIN RELE"/>
    <property type="match status" value="1"/>
</dbReference>
<proteinExistence type="inferred from homology"/>
<dbReference type="Pfam" id="PF05016">
    <property type="entry name" value="ParE_toxin"/>
    <property type="match status" value="1"/>
</dbReference>
<dbReference type="InterPro" id="IPR007712">
    <property type="entry name" value="RelE/ParE_toxin"/>
</dbReference>
<dbReference type="AlphaFoldDB" id="A0A2H0UJV5"/>
<dbReference type="InterPro" id="IPR035093">
    <property type="entry name" value="RelE/ParE_toxin_dom_sf"/>
</dbReference>
<name>A0A2H0UJV5_9BACT</name>
<reference evidence="4" key="1">
    <citation type="submission" date="2017-09" db="EMBL/GenBank/DDBJ databases">
        <title>Depth-based differentiation of microbial function through sediment-hosted aquifers and enrichment of novel symbionts in the deep terrestrial subsurface.</title>
        <authorList>
            <person name="Probst A.J."/>
            <person name="Ladd B."/>
            <person name="Jarett J.K."/>
            <person name="Geller-Mcgrath D.E."/>
            <person name="Sieber C.M.K."/>
            <person name="Emerson J.B."/>
            <person name="Anantharaman K."/>
            <person name="Thomas B.C."/>
            <person name="Malmstrom R."/>
            <person name="Stieglmeier M."/>
            <person name="Klingl A."/>
            <person name="Woyke T."/>
            <person name="Ryan C.M."/>
            <person name="Banfield J.F."/>
        </authorList>
    </citation>
    <scope>NUCLEOTIDE SEQUENCE [LARGE SCALE GENOMIC DNA]</scope>
</reference>
<evidence type="ECO:0000256" key="2">
    <source>
        <dbReference type="ARBA" id="ARBA00022649"/>
    </source>
</evidence>
<dbReference type="Gene3D" id="3.30.2310.20">
    <property type="entry name" value="RelE-like"/>
    <property type="match status" value="1"/>
</dbReference>
<dbReference type="Proteomes" id="UP000229526">
    <property type="component" value="Unassembled WGS sequence"/>
</dbReference>
<organism evidence="3 4">
    <name type="scientific">Candidatus Harrisonbacteria bacterium CG10_big_fil_rev_8_21_14_0_10_49_15</name>
    <dbReference type="NCBI Taxonomy" id="1974587"/>
    <lineage>
        <taxon>Bacteria</taxon>
        <taxon>Candidatus Harrisoniibacteriota</taxon>
    </lineage>
</organism>
<dbReference type="SUPFAM" id="SSF143011">
    <property type="entry name" value="RelE-like"/>
    <property type="match status" value="1"/>
</dbReference>
<evidence type="ECO:0000313" key="3">
    <source>
        <dbReference type="EMBL" id="PIR86671.1"/>
    </source>
</evidence>
<comment type="similarity">
    <text evidence="1">Belongs to the RelE toxin family.</text>
</comment>
<evidence type="ECO:0000313" key="4">
    <source>
        <dbReference type="Proteomes" id="UP000229526"/>
    </source>
</evidence>